<evidence type="ECO:0000313" key="3">
    <source>
        <dbReference type="Proteomes" id="UP000095651"/>
    </source>
</evidence>
<reference evidence="2 4" key="2">
    <citation type="submission" date="2018-08" db="EMBL/GenBank/DDBJ databases">
        <title>A genome reference for cultivated species of the human gut microbiota.</title>
        <authorList>
            <person name="Zou Y."/>
            <person name="Xue W."/>
            <person name="Luo G."/>
        </authorList>
    </citation>
    <scope>NUCLEOTIDE SEQUENCE [LARGE SCALE GENOMIC DNA]</scope>
    <source>
        <strain evidence="2 4">TF05-11AC</strain>
    </source>
</reference>
<evidence type="ECO:0000313" key="1">
    <source>
        <dbReference type="EMBL" id="CUO95981.1"/>
    </source>
</evidence>
<dbReference type="AlphaFoldDB" id="A0A174JBG1"/>
<evidence type="ECO:0000313" key="2">
    <source>
        <dbReference type="EMBL" id="RGL92938.1"/>
    </source>
</evidence>
<protein>
    <submittedName>
        <fullName evidence="2">Tungsten formylmethanofuran dehydrogenase</fullName>
    </submittedName>
</protein>
<dbReference type="Proteomes" id="UP000095651">
    <property type="component" value="Unassembled WGS sequence"/>
</dbReference>
<dbReference type="Proteomes" id="UP000261257">
    <property type="component" value="Unassembled WGS sequence"/>
</dbReference>
<dbReference type="RefSeq" id="WP_055658596.1">
    <property type="nucleotide sequence ID" value="NZ_CABIXC010000015.1"/>
</dbReference>
<gene>
    <name evidence="2" type="ORF">DXC39_31365</name>
    <name evidence="1" type="ORF">ERS852407_04531</name>
</gene>
<proteinExistence type="predicted"/>
<name>A0A174JBG1_9FIRM</name>
<reference evidence="1 3" key="1">
    <citation type="submission" date="2015-09" db="EMBL/GenBank/DDBJ databases">
        <authorList>
            <consortium name="Pathogen Informatics"/>
        </authorList>
    </citation>
    <scope>NUCLEOTIDE SEQUENCE [LARGE SCALE GENOMIC DNA]</scope>
    <source>
        <strain evidence="1 3">2789STDY5608850</strain>
    </source>
</reference>
<evidence type="ECO:0000313" key="4">
    <source>
        <dbReference type="Proteomes" id="UP000261257"/>
    </source>
</evidence>
<sequence>MVEKQELEARFKELTGTDRAGIMLVLIHGQKEEKLFGQIINRYLRKPVLFYGMDQLILKTDEICERIGTPMLSMAPRFLQEEEKERYQELSRKKNELEKMAGDWHRMSDLLQAQAPAAREILEIQVLFRGNATMQGRFRCPITGRNYISFRSALELQRMLREVEIQFCTNNQPDSKVPGLAGSGKILNRKKGRVL</sequence>
<dbReference type="EMBL" id="QSSQ01000062">
    <property type="protein sequence ID" value="RGL92938.1"/>
    <property type="molecule type" value="Genomic_DNA"/>
</dbReference>
<organism evidence="1 3">
    <name type="scientific">Hungatella hathewayi</name>
    <dbReference type="NCBI Taxonomy" id="154046"/>
    <lineage>
        <taxon>Bacteria</taxon>
        <taxon>Bacillati</taxon>
        <taxon>Bacillota</taxon>
        <taxon>Clostridia</taxon>
        <taxon>Lachnospirales</taxon>
        <taxon>Lachnospiraceae</taxon>
        <taxon>Hungatella</taxon>
    </lineage>
</organism>
<dbReference type="EMBL" id="CYZE01000015">
    <property type="protein sequence ID" value="CUO95981.1"/>
    <property type="molecule type" value="Genomic_DNA"/>
</dbReference>
<accession>A0A174JBG1</accession>